<reference evidence="8" key="2">
    <citation type="journal article" date="2021" name="PeerJ">
        <title>Extensive microbial diversity within the chicken gut microbiome revealed by metagenomics and culture.</title>
        <authorList>
            <person name="Gilroy R."/>
            <person name="Ravi A."/>
            <person name="Getino M."/>
            <person name="Pursley I."/>
            <person name="Horton D.L."/>
            <person name="Alikhan N.F."/>
            <person name="Baker D."/>
            <person name="Gharbi K."/>
            <person name="Hall N."/>
            <person name="Watson M."/>
            <person name="Adriaenssens E.M."/>
            <person name="Foster-Nyarko E."/>
            <person name="Jarju S."/>
            <person name="Secka A."/>
            <person name="Antonio M."/>
            <person name="Oren A."/>
            <person name="Chaudhuri R.R."/>
            <person name="La Ragione R."/>
            <person name="Hildebrand F."/>
            <person name="Pallen M.J."/>
        </authorList>
    </citation>
    <scope>NUCLEOTIDE SEQUENCE</scope>
    <source>
        <strain evidence="8">CHK199-13235</strain>
    </source>
</reference>
<evidence type="ECO:0000259" key="7">
    <source>
        <dbReference type="Pfam" id="PF08281"/>
    </source>
</evidence>
<dbReference type="EMBL" id="DVJP01000017">
    <property type="protein sequence ID" value="HIS75520.1"/>
    <property type="molecule type" value="Genomic_DNA"/>
</dbReference>
<reference evidence="8" key="1">
    <citation type="submission" date="2020-10" db="EMBL/GenBank/DDBJ databases">
        <authorList>
            <person name="Gilroy R."/>
        </authorList>
    </citation>
    <scope>NUCLEOTIDE SEQUENCE</scope>
    <source>
        <strain evidence="8">CHK199-13235</strain>
    </source>
</reference>
<protein>
    <submittedName>
        <fullName evidence="8">Sigma-70 family RNA polymerase sigma factor</fullName>
    </submittedName>
</protein>
<dbReference type="Proteomes" id="UP000824002">
    <property type="component" value="Unassembled WGS sequence"/>
</dbReference>
<dbReference type="PANTHER" id="PTHR43133">
    <property type="entry name" value="RNA POLYMERASE ECF-TYPE SIGMA FACTO"/>
    <property type="match status" value="1"/>
</dbReference>
<keyword evidence="5" id="KW-0804">Transcription</keyword>
<dbReference type="InterPro" id="IPR013325">
    <property type="entry name" value="RNA_pol_sigma_r2"/>
</dbReference>
<evidence type="ECO:0000256" key="2">
    <source>
        <dbReference type="ARBA" id="ARBA00023015"/>
    </source>
</evidence>
<comment type="caution">
    <text evidence="8">The sequence shown here is derived from an EMBL/GenBank/DDBJ whole genome shotgun (WGS) entry which is preliminary data.</text>
</comment>
<dbReference type="Pfam" id="PF04542">
    <property type="entry name" value="Sigma70_r2"/>
    <property type="match status" value="1"/>
</dbReference>
<name>A0A9D1FLS6_9FIRM</name>
<evidence type="ECO:0000256" key="3">
    <source>
        <dbReference type="ARBA" id="ARBA00023082"/>
    </source>
</evidence>
<dbReference type="SUPFAM" id="SSF88946">
    <property type="entry name" value="Sigma2 domain of RNA polymerase sigma factors"/>
    <property type="match status" value="1"/>
</dbReference>
<dbReference type="SUPFAM" id="SSF88659">
    <property type="entry name" value="Sigma3 and sigma4 domains of RNA polymerase sigma factors"/>
    <property type="match status" value="1"/>
</dbReference>
<evidence type="ECO:0000259" key="6">
    <source>
        <dbReference type="Pfam" id="PF04542"/>
    </source>
</evidence>
<keyword evidence="2" id="KW-0805">Transcription regulation</keyword>
<evidence type="ECO:0000313" key="8">
    <source>
        <dbReference type="EMBL" id="HIS75520.1"/>
    </source>
</evidence>
<dbReference type="InterPro" id="IPR039425">
    <property type="entry name" value="RNA_pol_sigma-70-like"/>
</dbReference>
<dbReference type="GO" id="GO:0006352">
    <property type="term" value="P:DNA-templated transcription initiation"/>
    <property type="evidence" value="ECO:0007669"/>
    <property type="project" value="InterPro"/>
</dbReference>
<keyword evidence="3" id="KW-0731">Sigma factor</keyword>
<gene>
    <name evidence="8" type="ORF">IAB51_01795</name>
</gene>
<accession>A0A9D1FLS6</accession>
<comment type="similarity">
    <text evidence="1">Belongs to the sigma-70 factor family. ECF subfamily.</text>
</comment>
<evidence type="ECO:0000256" key="5">
    <source>
        <dbReference type="ARBA" id="ARBA00023163"/>
    </source>
</evidence>
<evidence type="ECO:0000256" key="1">
    <source>
        <dbReference type="ARBA" id="ARBA00010641"/>
    </source>
</evidence>
<dbReference type="Gene3D" id="1.10.1740.10">
    <property type="match status" value="1"/>
</dbReference>
<dbReference type="PANTHER" id="PTHR43133:SF8">
    <property type="entry name" value="RNA POLYMERASE SIGMA FACTOR HI_1459-RELATED"/>
    <property type="match status" value="1"/>
</dbReference>
<dbReference type="NCBIfam" id="TIGR02937">
    <property type="entry name" value="sigma70-ECF"/>
    <property type="match status" value="1"/>
</dbReference>
<dbReference type="Pfam" id="PF08281">
    <property type="entry name" value="Sigma70_r4_2"/>
    <property type="match status" value="1"/>
</dbReference>
<dbReference type="Gene3D" id="1.10.10.10">
    <property type="entry name" value="Winged helix-like DNA-binding domain superfamily/Winged helix DNA-binding domain"/>
    <property type="match status" value="1"/>
</dbReference>
<dbReference type="AlphaFoldDB" id="A0A9D1FLS6"/>
<dbReference type="InterPro" id="IPR036388">
    <property type="entry name" value="WH-like_DNA-bd_sf"/>
</dbReference>
<sequence>MDDSQIIALYWARSENAIAETDRKYGSYCRTIARNILHSEEDAEECVNDAYLGVWNAIPPQRPAIFSAFIGKITRNLSLHRFQKNRAAKRGGGDAGVLLSELEGCLPAPGSLDETMDARSIGELLDRFLEGLPREQRVIFVRRYWYADPIADIAERMGMGQSRVTSILFRLRGRLQKFLEKEGVSL</sequence>
<dbReference type="GO" id="GO:0016987">
    <property type="term" value="F:sigma factor activity"/>
    <property type="evidence" value="ECO:0007669"/>
    <property type="project" value="UniProtKB-KW"/>
</dbReference>
<feature type="domain" description="RNA polymerase sigma-70 region 2" evidence="6">
    <location>
        <begin position="24"/>
        <end position="86"/>
    </location>
</feature>
<dbReference type="GO" id="GO:0003677">
    <property type="term" value="F:DNA binding"/>
    <property type="evidence" value="ECO:0007669"/>
    <property type="project" value="UniProtKB-KW"/>
</dbReference>
<dbReference type="InterPro" id="IPR007627">
    <property type="entry name" value="RNA_pol_sigma70_r2"/>
</dbReference>
<dbReference type="InterPro" id="IPR013249">
    <property type="entry name" value="RNA_pol_sigma70_r4_t2"/>
</dbReference>
<evidence type="ECO:0000256" key="4">
    <source>
        <dbReference type="ARBA" id="ARBA00023125"/>
    </source>
</evidence>
<evidence type="ECO:0000313" key="9">
    <source>
        <dbReference type="Proteomes" id="UP000824002"/>
    </source>
</evidence>
<dbReference type="InterPro" id="IPR014284">
    <property type="entry name" value="RNA_pol_sigma-70_dom"/>
</dbReference>
<dbReference type="InterPro" id="IPR013324">
    <property type="entry name" value="RNA_pol_sigma_r3/r4-like"/>
</dbReference>
<organism evidence="8 9">
    <name type="scientific">Candidatus Merdivicinus excrementipullorum</name>
    <dbReference type="NCBI Taxonomy" id="2840867"/>
    <lineage>
        <taxon>Bacteria</taxon>
        <taxon>Bacillati</taxon>
        <taxon>Bacillota</taxon>
        <taxon>Clostridia</taxon>
        <taxon>Eubacteriales</taxon>
        <taxon>Oscillospiraceae</taxon>
        <taxon>Oscillospiraceae incertae sedis</taxon>
        <taxon>Candidatus Merdivicinus</taxon>
    </lineage>
</organism>
<feature type="domain" description="RNA polymerase sigma factor 70 region 4 type 2" evidence="7">
    <location>
        <begin position="123"/>
        <end position="175"/>
    </location>
</feature>
<proteinExistence type="inferred from homology"/>
<keyword evidence="4" id="KW-0238">DNA-binding</keyword>